<evidence type="ECO:0000256" key="2">
    <source>
        <dbReference type="ARBA" id="ARBA00022679"/>
    </source>
</evidence>
<dbReference type="Gene3D" id="3.40.50.10540">
    <property type="entry name" value="Crotonobetainyl-coa:carnitine coa-transferase, domain 1"/>
    <property type="match status" value="2"/>
</dbReference>
<evidence type="ECO:0000256" key="1">
    <source>
        <dbReference type="ARBA" id="ARBA00008383"/>
    </source>
</evidence>
<comment type="caution">
    <text evidence="4">The sequence shown here is derived from an EMBL/GenBank/DDBJ whole genome shotgun (WGS) entry which is preliminary data.</text>
</comment>
<feature type="region of interest" description="Disordered" evidence="3">
    <location>
        <begin position="84"/>
        <end position="117"/>
    </location>
</feature>
<evidence type="ECO:0000256" key="3">
    <source>
        <dbReference type="SAM" id="MobiDB-lite"/>
    </source>
</evidence>
<organism evidence="4 5">
    <name type="scientific">Scophthalmus maximus</name>
    <name type="common">Turbot</name>
    <name type="synonym">Psetta maxima</name>
    <dbReference type="NCBI Taxonomy" id="52904"/>
    <lineage>
        <taxon>Eukaryota</taxon>
        <taxon>Metazoa</taxon>
        <taxon>Chordata</taxon>
        <taxon>Craniata</taxon>
        <taxon>Vertebrata</taxon>
        <taxon>Euteleostomi</taxon>
        <taxon>Actinopterygii</taxon>
        <taxon>Neopterygii</taxon>
        <taxon>Teleostei</taxon>
        <taxon>Neoteleostei</taxon>
        <taxon>Acanthomorphata</taxon>
        <taxon>Carangaria</taxon>
        <taxon>Pleuronectiformes</taxon>
        <taxon>Pleuronectoidei</taxon>
        <taxon>Scophthalmidae</taxon>
        <taxon>Scophthalmus</taxon>
    </lineage>
</organism>
<proteinExistence type="inferred from homology"/>
<protein>
    <submittedName>
        <fullName evidence="4">Uncharacterized protein</fullName>
    </submittedName>
</protein>
<dbReference type="GO" id="GO:0047369">
    <property type="term" value="F:succinate-hydroxymethylglutarate CoA-transferase activity"/>
    <property type="evidence" value="ECO:0007669"/>
    <property type="project" value="TreeGrafter"/>
</dbReference>
<evidence type="ECO:0000313" key="5">
    <source>
        <dbReference type="Proteomes" id="UP000438429"/>
    </source>
</evidence>
<feature type="region of interest" description="Disordered" evidence="3">
    <location>
        <begin position="335"/>
        <end position="362"/>
    </location>
</feature>
<dbReference type="InterPro" id="IPR023606">
    <property type="entry name" value="CoA-Trfase_III_dom_1_sf"/>
</dbReference>
<dbReference type="Proteomes" id="UP000438429">
    <property type="component" value="Unassembled WGS sequence"/>
</dbReference>
<dbReference type="InterPro" id="IPR050483">
    <property type="entry name" value="CoA-transferase_III_domain"/>
</dbReference>
<dbReference type="PANTHER" id="PTHR48207">
    <property type="entry name" value="SUCCINATE--HYDROXYMETHYLGLUTARATE COA-TRANSFERASE"/>
    <property type="match status" value="1"/>
</dbReference>
<dbReference type="SUPFAM" id="SSF89796">
    <property type="entry name" value="CoA-transferase family III (CaiB/BaiF)"/>
    <property type="match status" value="3"/>
</dbReference>
<dbReference type="Pfam" id="PF02515">
    <property type="entry name" value="CoA_transf_3"/>
    <property type="match status" value="1"/>
</dbReference>
<dbReference type="PANTHER" id="PTHR48207:SF3">
    <property type="entry name" value="SUCCINATE--HYDROXYMETHYLGLUTARATE COA-TRANSFERASE"/>
    <property type="match status" value="1"/>
</dbReference>
<reference evidence="4 5" key="1">
    <citation type="submission" date="2019-06" db="EMBL/GenBank/DDBJ databases">
        <title>Draft genomes of female and male turbot (Scophthalmus maximus).</title>
        <authorList>
            <person name="Xu H."/>
            <person name="Xu X.-W."/>
            <person name="Shao C."/>
            <person name="Chen S."/>
        </authorList>
    </citation>
    <scope>NUCLEOTIDE SEQUENCE [LARGE SCALE GENOMIC DNA]</scope>
    <source>
        <strain evidence="4">Ysfricsl-2016a</strain>
        <tissue evidence="4">Blood</tissue>
    </source>
</reference>
<dbReference type="EMBL" id="VEVO01000017">
    <property type="protein sequence ID" value="KAF0028633.1"/>
    <property type="molecule type" value="Genomic_DNA"/>
</dbReference>
<name>A0A6A4S2Q8_SCOMX</name>
<gene>
    <name evidence="4" type="ORF">F2P81_019720</name>
</gene>
<evidence type="ECO:0000313" key="4">
    <source>
        <dbReference type="EMBL" id="KAF0028633.1"/>
    </source>
</evidence>
<keyword evidence="2" id="KW-0808">Transferase</keyword>
<dbReference type="InterPro" id="IPR003673">
    <property type="entry name" value="CoA-Trfase_fam_III"/>
</dbReference>
<dbReference type="AlphaFoldDB" id="A0A6A4S2Q8"/>
<accession>A0A6A4S2Q8</accession>
<comment type="similarity">
    <text evidence="1">Belongs to the CoA-transferase III family.</text>
</comment>
<sequence>MTDLATGLYAHGAIMAALLQRHRTGRGVHIDCNLLSSQSCDHRHVGLRAGRRQNNEKPQPQWIWIHVDGFRPRNVIFDRPIEAQRLGESPAAPEDDFAPEAGRRQRDVSVSADTGRREVTTELFRPQKKKKTISDCIKDDDTSLPPLGFKTKDGHIVIAAGNDKQFVKVCQEKTADWLSWFEGSGVPVGPINSIQEVFSDPQITQMSLELTAEHNPREIYLCSVRVVTWLDECGDENIFLLEQIKRKENQSLVKLSRASCDTCDEQRRMLVVKPRTQMNVVVVLRSNWDRGPAVRFSSFAPGGPTPPPLIGQHTVQVLRDTLSYGDDAIEALLEGNKNEMDSAETLTDDSDRQESEQNDDVN</sequence>
<dbReference type="GO" id="GO:0005739">
    <property type="term" value="C:mitochondrion"/>
    <property type="evidence" value="ECO:0007669"/>
    <property type="project" value="TreeGrafter"/>
</dbReference>